<keyword evidence="3" id="KW-1003">Cell membrane</keyword>
<feature type="domain" description="Anoctamin transmembrane" evidence="9">
    <location>
        <begin position="215"/>
        <end position="777"/>
    </location>
</feature>
<dbReference type="Pfam" id="PF16178">
    <property type="entry name" value="Anoct_dimer"/>
    <property type="match status" value="1"/>
</dbReference>
<comment type="caution">
    <text evidence="11">The sequence shown here is derived from an EMBL/GenBank/DDBJ whole genome shotgun (WGS) entry which is preliminary data.</text>
</comment>
<feature type="transmembrane region" description="Helical" evidence="8">
    <location>
        <begin position="420"/>
        <end position="439"/>
    </location>
</feature>
<evidence type="ECO:0000256" key="2">
    <source>
        <dbReference type="ARBA" id="ARBA00009671"/>
    </source>
</evidence>
<dbReference type="InterPro" id="IPR007632">
    <property type="entry name" value="Anoctamin"/>
</dbReference>
<feature type="transmembrane region" description="Helical" evidence="8">
    <location>
        <begin position="641"/>
        <end position="669"/>
    </location>
</feature>
<dbReference type="InterPro" id="IPR049452">
    <property type="entry name" value="Anoctamin_TM"/>
</dbReference>
<comment type="subcellular location">
    <subcellularLocation>
        <location evidence="1">Cell membrane</location>
        <topology evidence="1">Multi-pass membrane protein</topology>
    </subcellularLocation>
    <subcellularLocation>
        <location evidence="8">Membrane</location>
        <topology evidence="8">Multi-pass membrane protein</topology>
    </subcellularLocation>
</comment>
<dbReference type="InterPro" id="IPR032394">
    <property type="entry name" value="Anoct_dimer"/>
</dbReference>
<name>A0AAW1MH63_POPJA</name>
<sequence length="797" mass="92485">MPKHKREKDAYCYFNDGVRKIDFVIVYEENRTIAQMVEIETFLNNLKSKGIQMEFEEGVKATNLIFIKLHAPEKTLLDIANAHNVILTFEKDRTIPSYKRRHLAFKNFLMRRPNPQNPLYHRISNGARGVPTTSMTTAERILLINYLLKRTEFGNGVGEFGVKKLISKKIVQAAYPLHDGPWQWSEKGFLTDRQLLFRFWADPKCWYQVQPIHLIYKYYGPEAAFRFAWLGYYNKMLIPISIIGIFVFLYGLAVLPGSYRVRELCGSDLIMCPSCMKEKCGFRPLRASCNLAYITFLFDNWASVIFAVVISVWATIFLEFWQRQETKLLFKWNLLGKDTDIEIRAEFDEKDLPQRISKVTGELENYVPVSADILHYSISSIACILMLVVILCNLVMSILLNHLLHSMLVASSNKILQGNVSLLCMCAVTVVSVLFIRIFDPLFTKLALRLTKMENYRTTLEYYNSYIIKRFLLNFCNNYFSIFYLALAKGKFFTNPGDLKQYTQYLGIQADVCHPSGCLSRITIYLAFLVLMKRTALKVFKYGIPLFKRCIRKVRVRALKKNLEDEIVIPQWEKEYKLAPIGELHFVGAMMDRILQYGMLLFFISALPLLPLIALVANLLELRLTADNLVRNTRRPVPRKLSGLGAWNGIIAGTTYLSVFINGLMIAFATEFVPRELYRYRAGTLRGYLNTTFSEFAVADFEEPIRSRLQNSSNITICYYKAYRHKPTEELKYQNNDLYYYHLGMSFLIIIIFEHIVLIITGVLAYTIPDVPFIIKEFLAHEEQQLLQEKLRNMYGE</sequence>
<dbReference type="Pfam" id="PF04547">
    <property type="entry name" value="Anoctamin"/>
    <property type="match status" value="1"/>
</dbReference>
<reference evidence="11 12" key="1">
    <citation type="journal article" date="2024" name="BMC Genomics">
        <title>De novo assembly and annotation of Popillia japonica's genome with initial clues to its potential as an invasive pest.</title>
        <authorList>
            <person name="Cucini C."/>
            <person name="Boschi S."/>
            <person name="Funari R."/>
            <person name="Cardaioli E."/>
            <person name="Iannotti N."/>
            <person name="Marturano G."/>
            <person name="Paoli F."/>
            <person name="Bruttini M."/>
            <person name="Carapelli A."/>
            <person name="Frati F."/>
            <person name="Nardi F."/>
        </authorList>
    </citation>
    <scope>NUCLEOTIDE SEQUENCE [LARGE SCALE GENOMIC DNA]</scope>
    <source>
        <strain evidence="11">DMR45628</strain>
    </source>
</reference>
<evidence type="ECO:0000256" key="1">
    <source>
        <dbReference type="ARBA" id="ARBA00004651"/>
    </source>
</evidence>
<dbReference type="Proteomes" id="UP001458880">
    <property type="component" value="Unassembled WGS sequence"/>
</dbReference>
<dbReference type="GO" id="GO:0005886">
    <property type="term" value="C:plasma membrane"/>
    <property type="evidence" value="ECO:0007669"/>
    <property type="project" value="UniProtKB-SubCell"/>
</dbReference>
<dbReference type="PANTHER" id="PTHR12308">
    <property type="entry name" value="ANOCTAMIN"/>
    <property type="match status" value="1"/>
</dbReference>
<feature type="domain" description="Anoctamin dimerisation" evidence="10">
    <location>
        <begin position="13"/>
        <end position="212"/>
    </location>
</feature>
<keyword evidence="4 8" id="KW-0812">Transmembrane</keyword>
<evidence type="ECO:0000256" key="5">
    <source>
        <dbReference type="ARBA" id="ARBA00022989"/>
    </source>
</evidence>
<evidence type="ECO:0000256" key="6">
    <source>
        <dbReference type="ARBA" id="ARBA00023136"/>
    </source>
</evidence>
<organism evidence="11 12">
    <name type="scientific">Popillia japonica</name>
    <name type="common">Japanese beetle</name>
    <dbReference type="NCBI Taxonomy" id="7064"/>
    <lineage>
        <taxon>Eukaryota</taxon>
        <taxon>Metazoa</taxon>
        <taxon>Ecdysozoa</taxon>
        <taxon>Arthropoda</taxon>
        <taxon>Hexapoda</taxon>
        <taxon>Insecta</taxon>
        <taxon>Pterygota</taxon>
        <taxon>Neoptera</taxon>
        <taxon>Endopterygota</taxon>
        <taxon>Coleoptera</taxon>
        <taxon>Polyphaga</taxon>
        <taxon>Scarabaeiformia</taxon>
        <taxon>Scarabaeidae</taxon>
        <taxon>Rutelinae</taxon>
        <taxon>Popillia</taxon>
    </lineage>
</organism>
<evidence type="ECO:0000259" key="10">
    <source>
        <dbReference type="Pfam" id="PF16178"/>
    </source>
</evidence>
<feature type="transmembrane region" description="Helical" evidence="8">
    <location>
        <begin position="594"/>
        <end position="620"/>
    </location>
</feature>
<evidence type="ECO:0000313" key="11">
    <source>
        <dbReference type="EMBL" id="KAK9745659.1"/>
    </source>
</evidence>
<keyword evidence="7" id="KW-0325">Glycoprotein</keyword>
<accession>A0AAW1MH63</accession>
<feature type="transmembrane region" description="Helical" evidence="8">
    <location>
        <begin position="301"/>
        <end position="321"/>
    </location>
</feature>
<evidence type="ECO:0000256" key="8">
    <source>
        <dbReference type="RuleBase" id="RU280814"/>
    </source>
</evidence>
<feature type="transmembrane region" description="Helical" evidence="8">
    <location>
        <begin position="471"/>
        <end position="488"/>
    </location>
</feature>
<keyword evidence="6 8" id="KW-0472">Membrane</keyword>
<dbReference type="GO" id="GO:0046983">
    <property type="term" value="F:protein dimerization activity"/>
    <property type="evidence" value="ECO:0007669"/>
    <property type="project" value="InterPro"/>
</dbReference>
<evidence type="ECO:0000313" key="12">
    <source>
        <dbReference type="Proteomes" id="UP001458880"/>
    </source>
</evidence>
<keyword evidence="12" id="KW-1185">Reference proteome</keyword>
<feature type="transmembrane region" description="Helical" evidence="8">
    <location>
        <begin position="739"/>
        <end position="766"/>
    </location>
</feature>
<dbReference type="GO" id="GO:0005254">
    <property type="term" value="F:chloride channel activity"/>
    <property type="evidence" value="ECO:0007669"/>
    <property type="project" value="TreeGrafter"/>
</dbReference>
<dbReference type="PANTHER" id="PTHR12308:SF84">
    <property type="entry name" value="ANOCTAMIN"/>
    <property type="match status" value="1"/>
</dbReference>
<feature type="transmembrane region" description="Helical" evidence="8">
    <location>
        <begin position="373"/>
        <end position="400"/>
    </location>
</feature>
<feature type="transmembrane region" description="Helical" evidence="8">
    <location>
        <begin position="236"/>
        <end position="255"/>
    </location>
</feature>
<evidence type="ECO:0000256" key="3">
    <source>
        <dbReference type="ARBA" id="ARBA00022475"/>
    </source>
</evidence>
<comment type="similarity">
    <text evidence="2 8">Belongs to the anoctamin family.</text>
</comment>
<evidence type="ECO:0000256" key="4">
    <source>
        <dbReference type="ARBA" id="ARBA00022692"/>
    </source>
</evidence>
<dbReference type="AlphaFoldDB" id="A0AAW1MH63"/>
<evidence type="ECO:0000259" key="9">
    <source>
        <dbReference type="Pfam" id="PF04547"/>
    </source>
</evidence>
<proteinExistence type="inferred from homology"/>
<dbReference type="EMBL" id="JASPKY010000046">
    <property type="protein sequence ID" value="KAK9745659.1"/>
    <property type="molecule type" value="Genomic_DNA"/>
</dbReference>
<keyword evidence="5 8" id="KW-1133">Transmembrane helix</keyword>
<evidence type="ECO:0000256" key="7">
    <source>
        <dbReference type="ARBA" id="ARBA00023180"/>
    </source>
</evidence>
<protein>
    <recommendedName>
        <fullName evidence="8">Anoctamin</fullName>
    </recommendedName>
</protein>
<gene>
    <name evidence="11" type="ORF">QE152_g6738</name>
</gene>